<evidence type="ECO:0000259" key="3">
    <source>
        <dbReference type="Pfam" id="PF25039"/>
    </source>
</evidence>
<proteinExistence type="predicted"/>
<feature type="compositionally biased region" description="Basic residues" evidence="1">
    <location>
        <begin position="1264"/>
        <end position="1273"/>
    </location>
</feature>
<feature type="domain" description="Bridge-like lipid transfer protein family member 1 middle region" evidence="3">
    <location>
        <begin position="1576"/>
        <end position="1677"/>
    </location>
</feature>
<feature type="compositionally biased region" description="Low complexity" evidence="1">
    <location>
        <begin position="967"/>
        <end position="981"/>
    </location>
</feature>
<dbReference type="GO" id="GO:0098793">
    <property type="term" value="C:presynapse"/>
    <property type="evidence" value="ECO:0007669"/>
    <property type="project" value="GOC"/>
</dbReference>
<gene>
    <name evidence="4" type="ORF">llap_12809</name>
</gene>
<feature type="domain" description="Bridge-like lipid transfer protein family member 1 N-terminal" evidence="2">
    <location>
        <begin position="375"/>
        <end position="785"/>
    </location>
</feature>
<sequence length="2049" mass="228345">MASCYKRIKKDVNSFFSGILKQLTIDHSKRATILSCGWIIYLTYYNSRNIGLILTLVLNRLYKHGYIHIGSFSFSVLSGKVMVREIYFITEDMSIRIQDGFIIFRWWKMYNPKQKQHVSMGSIAFSLYPLSYRLGTAVITIDASASERLFDLERPDPKAETRLYIMVNDFEFHVYNRSELYGQLQELFGLDPTIIPAKKDDEKAQVNGRQRTHTNLERDIWTHSLKVDVASLQKTRKTDIEGRLAFGNHYQPQTLCINFDDAFLTYTTKPPSSHLDQFMHIVKGKLENVRVMLVPSPRYVGLQNDEPPRLMGEGFVVMQSNDVDIYYYMDEPDYQVMKVSEIAQPGKPRQILAFELRMNIIADATIDLLFTKNRFHINASYPRVWNMPQTWQCELEVYKATYHFIFAQKSFFTDLIQDWSSDSAPDIFSFVPYMWNFKIMFHQFEMIWAANQHNWIDCSTKQQENVYLAACGETLNIVFSLPFTDFVPTTCNTRFSLRGEDVDLHLYLPDCHPSKYSLFMLVKDCQPNKINPESCISAECQSGQKTGKPKWRNITQEEAGWVECWTVPSVVFTIDYSWHPIYPQKADEQLKQSLSEMEETMLSVLRPSQKPADSVISSPTASTRLPLDPSELPPDKLHVELELSPDSQITLYGPLLKAFLSIKENYFGEDDMYTDFEEVISSPVLSLSTSSSSGWTAVGVENDKKENDSSVKPVHPLTLRPWDITVLVNLYKVHGRLPVHCSPDGPECPTAFLERLCFEMKKGFRETMLQLVLSPINLFLNDNYQLNCVPGPCPTSDDLKYTMTRLAMDGADLYVVEHGCATNIKTRFPGISNIHQCEVCLQCLPPYRELWFLWPDDNLRNKRSKNKCGCLGGCRFFGGTLTGLDFFKLEELTPSSSSAFSSTSAESDMFYGQSLLQPGEWIITKEIPKILDGKANGVKRKDWDCRSMGIEIERKAQHLSLQVPLRSHSSSSSSEETSSSSAALPLLAGEKDSPSSTTEDHLGQKEFLSGAKREDGHGSIAVEGAEGSPASPGNQERPVGQSPMRSPLKRQASVCSTRLGSTKSLTAAFYGEKQPVPVGVQFSSDVSRSDENVLDSPKQRRSFGSFPYTPSADSNSFHQYRSMDSSMSMADSEAYFSAAEEFEPISSDEGPGTYPGRKKRKKQAQKIEYSRGSIYHSVEGPLTSTIHGEISQDVKTLPIKTHPSQASFVSALGGEDEHVENMYVMESEKTVESEQITSQQPVMACYQNYLTQFQVINWSVKHPTNKRTSKSSLHRPLDLDTPTSEESSSSFEQLSVPTFKSAENTDDETITEEWTLDHPVFQTRTTAIVEVKGTVDVVLTPLVAEALDRYIEAMVHCASSRHPAAIVDDLHCKVLRDAVQNSKTSFSENLSSKQDIRGTKIDTTTTGTTNQGPAQTNLSLKQDNVTIKGLQANVTVPKVNLCLLQASVDESPGVSSGKTVTHVSLVALCFDRIATQVRMNRGIVEETSNNAETGRNSVTFDRYIQTSKMQPQSSGSLRSNAGAEKGKEIAAKLNIHRVHGQLRGLDTTVSAASELKVKVEIDAFTDHTNDLAIIPTDEGVESDDLKKDIPLMPPPPDSCSMKLTIKEIWFSFAAPTNVRSPAHIFSRQLNLLSTATPAVGAWLVPIDQVKSSLNKLETEGTLRICAVMGCIMTEALESDGLPALVTLKKGLVALARQWMKFIVVTPAFKGVSLHRPAQPVKLQPNACHENEDGLGLDNGGGLQSDTSADGAEFEFDAGNTVATDMLSEHPLLSEPSSVSFYNWMSNAVGNRGSVVQESPATKSGHNSLPTGVAPNLPTIPSASDFNTVLSSDQNTLDGTHSQHSTSQDDIAGVEEGNQGFPAVQLADAQSISQHVDMALVRLIHQFSTMIDDIKATQTDIKLSRYTAGSASPTPTFKTRKHRDFRSSDFSRSSRGSLNGGNRVNNTKSKRTNNENNKKESRNKNSLGRSERRTSKVSRKGSKDVVDHMTIHMDDSDSITVSEQSEPSAECWQNMYKLLNFYSLISDPTGILEKSSETFGPTGTLVHESK</sequence>
<reference evidence="5" key="1">
    <citation type="submission" date="2017-11" db="EMBL/GenBank/DDBJ databases">
        <authorList>
            <person name="Lima N.C."/>
            <person name="Parody-Merino A.M."/>
            <person name="Battley P.F."/>
            <person name="Fidler A.E."/>
            <person name="Prosdocimi F."/>
        </authorList>
    </citation>
    <scope>NUCLEOTIDE SEQUENCE [LARGE SCALE GENOMIC DNA]</scope>
</reference>
<feature type="compositionally biased region" description="Polar residues" evidence="1">
    <location>
        <begin position="1906"/>
        <end position="1916"/>
    </location>
</feature>
<feature type="domain" description="Bridge-like lipid transfer protein family member 1 middle region" evidence="3">
    <location>
        <begin position="1678"/>
        <end position="1758"/>
    </location>
</feature>
<dbReference type="PANTHER" id="PTHR31640:SF1">
    <property type="entry name" value="BRIDGE-LIKE LIPID TRANSFER PROTEIN FAMILY MEMBER 1"/>
    <property type="match status" value="1"/>
</dbReference>
<feature type="region of interest" description="Disordered" evidence="1">
    <location>
        <begin position="1083"/>
        <end position="1117"/>
    </location>
</feature>
<dbReference type="Proteomes" id="UP000233556">
    <property type="component" value="Unassembled WGS sequence"/>
</dbReference>
<feature type="compositionally biased region" description="Polar residues" evidence="1">
    <location>
        <begin position="1291"/>
        <end position="1302"/>
    </location>
</feature>
<feature type="region of interest" description="Disordered" evidence="1">
    <location>
        <begin position="605"/>
        <end position="630"/>
    </location>
</feature>
<feature type="region of interest" description="Disordered" evidence="1">
    <location>
        <begin position="1830"/>
        <end position="1854"/>
    </location>
</feature>
<evidence type="ECO:0000313" key="4">
    <source>
        <dbReference type="EMBL" id="PKU36886.1"/>
    </source>
</evidence>
<protein>
    <submittedName>
        <fullName evidence="4">Adenosine deaminase domain-containing protein 1 isoform e</fullName>
    </submittedName>
</protein>
<feature type="region of interest" description="Disordered" evidence="1">
    <location>
        <begin position="1140"/>
        <end position="1165"/>
    </location>
</feature>
<dbReference type="OrthoDB" id="10051416at2759"/>
<accession>A0A2I0TSU8</accession>
<dbReference type="Pfam" id="PF25039">
    <property type="entry name" value="BLTP1_M"/>
    <property type="match status" value="4"/>
</dbReference>
<evidence type="ECO:0000259" key="2">
    <source>
        <dbReference type="Pfam" id="PF20413"/>
    </source>
</evidence>
<feature type="compositionally biased region" description="Low complexity" evidence="1">
    <location>
        <begin position="1927"/>
        <end position="1946"/>
    </location>
</feature>
<feature type="region of interest" description="Disordered" evidence="1">
    <location>
        <begin position="961"/>
        <end position="1055"/>
    </location>
</feature>
<feature type="domain" description="Bridge-like lipid transfer protein family member 1 middle region" evidence="3">
    <location>
        <begin position="1322"/>
        <end position="1550"/>
    </location>
</feature>
<name>A0A2I0TSU8_LIMLA</name>
<reference evidence="5" key="2">
    <citation type="submission" date="2017-12" db="EMBL/GenBank/DDBJ databases">
        <title>Genome sequence of the Bar-tailed Godwit (Limosa lapponica baueri).</title>
        <authorList>
            <person name="Lima N.C.B."/>
            <person name="Parody-Merino A.M."/>
            <person name="Battley P.F."/>
            <person name="Fidler A.E."/>
            <person name="Prosdocimi F."/>
        </authorList>
    </citation>
    <scope>NUCLEOTIDE SEQUENCE [LARGE SCALE GENOMIC DNA]</scope>
</reference>
<feature type="region of interest" description="Disordered" evidence="1">
    <location>
        <begin position="1264"/>
        <end position="1308"/>
    </location>
</feature>
<evidence type="ECO:0000313" key="5">
    <source>
        <dbReference type="Proteomes" id="UP000233556"/>
    </source>
</evidence>
<feature type="region of interest" description="Disordered" evidence="1">
    <location>
        <begin position="1906"/>
        <end position="1985"/>
    </location>
</feature>
<dbReference type="EMBL" id="KZ507411">
    <property type="protein sequence ID" value="PKU36886.1"/>
    <property type="molecule type" value="Genomic_DNA"/>
</dbReference>
<feature type="compositionally biased region" description="Basic and acidic residues" evidence="1">
    <location>
        <begin position="1951"/>
        <end position="1973"/>
    </location>
</feature>
<dbReference type="InterPro" id="IPR056741">
    <property type="entry name" value="BLTP1_M"/>
</dbReference>
<dbReference type="GO" id="GO:0048488">
    <property type="term" value="P:synaptic vesicle endocytosis"/>
    <property type="evidence" value="ECO:0007669"/>
    <property type="project" value="TreeGrafter"/>
</dbReference>
<dbReference type="Pfam" id="PF20413">
    <property type="entry name" value="BLTP1_N"/>
    <property type="match status" value="3"/>
</dbReference>
<dbReference type="InterPro" id="IPR047104">
    <property type="entry name" value="BLTP1_N"/>
</dbReference>
<feature type="domain" description="Bridge-like lipid transfer protein family member 1 N-terminal" evidence="2">
    <location>
        <begin position="155"/>
        <end position="332"/>
    </location>
</feature>
<feature type="domain" description="Bridge-like lipid transfer protein family member 1 N-terminal" evidence="2">
    <location>
        <begin position="30"/>
        <end position="118"/>
    </location>
</feature>
<feature type="compositionally biased region" description="Polar residues" evidence="1">
    <location>
        <begin position="1830"/>
        <end position="1848"/>
    </location>
</feature>
<feature type="compositionally biased region" description="Basic and acidic residues" evidence="1">
    <location>
        <begin position="989"/>
        <end position="1004"/>
    </location>
</feature>
<organism evidence="4 5">
    <name type="scientific">Limosa lapponica baueri</name>
    <dbReference type="NCBI Taxonomy" id="1758121"/>
    <lineage>
        <taxon>Eukaryota</taxon>
        <taxon>Metazoa</taxon>
        <taxon>Chordata</taxon>
        <taxon>Craniata</taxon>
        <taxon>Vertebrata</taxon>
        <taxon>Euteleostomi</taxon>
        <taxon>Archelosauria</taxon>
        <taxon>Archosauria</taxon>
        <taxon>Dinosauria</taxon>
        <taxon>Saurischia</taxon>
        <taxon>Theropoda</taxon>
        <taxon>Coelurosauria</taxon>
        <taxon>Aves</taxon>
        <taxon>Neognathae</taxon>
        <taxon>Neoaves</taxon>
        <taxon>Charadriiformes</taxon>
        <taxon>Scolopacidae</taxon>
        <taxon>Limosa</taxon>
    </lineage>
</organism>
<feature type="domain" description="Bridge-like lipid transfer protein family member 1 middle region" evidence="3">
    <location>
        <begin position="1869"/>
        <end position="2043"/>
    </location>
</feature>
<dbReference type="InterPro" id="IPR033616">
    <property type="entry name" value="BLTP1"/>
</dbReference>
<keyword evidence="5" id="KW-1185">Reference proteome</keyword>
<dbReference type="PANTHER" id="PTHR31640">
    <property type="entry name" value="TRANSMEMBRANE PROTEIN KIAA1109"/>
    <property type="match status" value="1"/>
</dbReference>
<evidence type="ECO:0000256" key="1">
    <source>
        <dbReference type="SAM" id="MobiDB-lite"/>
    </source>
</evidence>